<dbReference type="SMART" id="SM00471">
    <property type="entry name" value="HDc"/>
    <property type="match status" value="1"/>
</dbReference>
<dbReference type="InterPro" id="IPR006674">
    <property type="entry name" value="HD_domain"/>
</dbReference>
<reference evidence="2 3" key="1">
    <citation type="submission" date="2020-08" db="EMBL/GenBank/DDBJ databases">
        <title>Genome sequence of Erysipelothrix inopinata DSM 15511T.</title>
        <authorList>
            <person name="Hyun D.-W."/>
            <person name="Bae J.-W."/>
        </authorList>
    </citation>
    <scope>NUCLEOTIDE SEQUENCE [LARGE SCALE GENOMIC DNA]</scope>
    <source>
        <strain evidence="2 3">DSM 15511</strain>
    </source>
</reference>
<feature type="domain" description="HD" evidence="1">
    <location>
        <begin position="61"/>
        <end position="178"/>
    </location>
</feature>
<protein>
    <submittedName>
        <fullName evidence="2">HD domain-containing protein</fullName>
    </submittedName>
</protein>
<dbReference type="KEGG" id="eio:H9L01_02525"/>
<gene>
    <name evidence="2" type="ORF">H9L01_02525</name>
</gene>
<dbReference type="InterPro" id="IPR045509">
    <property type="entry name" value="HD_assoc_2"/>
</dbReference>
<accession>A0A7G9S085</accession>
<dbReference type="GO" id="GO:0006203">
    <property type="term" value="P:dGTP catabolic process"/>
    <property type="evidence" value="ECO:0007669"/>
    <property type="project" value="TreeGrafter"/>
</dbReference>
<evidence type="ECO:0000313" key="2">
    <source>
        <dbReference type="EMBL" id="QNN61260.1"/>
    </source>
</evidence>
<dbReference type="InterPro" id="IPR050135">
    <property type="entry name" value="dGTPase-like"/>
</dbReference>
<dbReference type="InterPro" id="IPR003607">
    <property type="entry name" value="HD/PDEase_dom"/>
</dbReference>
<evidence type="ECO:0000259" key="1">
    <source>
        <dbReference type="PROSITE" id="PS51831"/>
    </source>
</evidence>
<dbReference type="PANTHER" id="PTHR11373">
    <property type="entry name" value="DEOXYNUCLEOSIDE TRIPHOSPHATE TRIPHOSPHOHYDROLASE"/>
    <property type="match status" value="1"/>
</dbReference>
<dbReference type="PROSITE" id="PS51831">
    <property type="entry name" value="HD"/>
    <property type="match status" value="1"/>
</dbReference>
<dbReference type="SUPFAM" id="SSF109604">
    <property type="entry name" value="HD-domain/PDEase-like"/>
    <property type="match status" value="1"/>
</dbReference>
<dbReference type="EMBL" id="CP060715">
    <property type="protein sequence ID" value="QNN61260.1"/>
    <property type="molecule type" value="Genomic_DNA"/>
</dbReference>
<dbReference type="CDD" id="cd00077">
    <property type="entry name" value="HDc"/>
    <property type="match status" value="1"/>
</dbReference>
<organism evidence="2 3">
    <name type="scientific">Erysipelothrix inopinata</name>
    <dbReference type="NCBI Taxonomy" id="225084"/>
    <lineage>
        <taxon>Bacteria</taxon>
        <taxon>Bacillati</taxon>
        <taxon>Bacillota</taxon>
        <taxon>Erysipelotrichia</taxon>
        <taxon>Erysipelotrichales</taxon>
        <taxon>Erysipelotrichaceae</taxon>
        <taxon>Erysipelothrix</taxon>
    </lineage>
</organism>
<evidence type="ECO:0000313" key="3">
    <source>
        <dbReference type="Proteomes" id="UP000515928"/>
    </source>
</evidence>
<name>A0A7G9S085_9FIRM</name>
<dbReference type="AlphaFoldDB" id="A0A7G9S085"/>
<dbReference type="PANTHER" id="PTHR11373:SF4">
    <property type="entry name" value="DEOXYNUCLEOSIDE TRIPHOSPHATE TRIPHOSPHOHYDROLASE SAMHD1"/>
    <property type="match status" value="1"/>
</dbReference>
<sequence length="412" mass="47617">MSNNFKKCHELKVMRDPVHGYINVEYQIIWDLINAPEFQRLRRIHQLGGTYQVYHGAEHSRFSHSVGVYELVRNIIEKVAGLKDVLSEFEVVALLCAGLLHDVGHGPFSHAFEAVTSVNHEEFTDRIILEDTHINKILRETSEDLPQLVADIIAHRAERKLLTQIISSQLDADRMDYLLRDSYFTGVSYGEFDLNRIIRTLKVVDDRIVVKESGIHAVEDYIMARYQMYWQVYLHPTSRSFEMILLALFKRMRDLTLEDRNAMDSISFIKPFVSKGDISLKAHYQLDESTCLSGFMTLTECDDPILRDLSSRLLNRDLFKYQDVLDNDQMESIVASVRNLGYDPEYYVIQDYTTQILYMPYEEGVDSGIWVQMKDGSLVELSKASSIVHGFATGNMKEDSKVFFPDKVRTEI</sequence>
<proteinExistence type="predicted"/>
<dbReference type="GO" id="GO:0008832">
    <property type="term" value="F:dGTPase activity"/>
    <property type="evidence" value="ECO:0007669"/>
    <property type="project" value="TreeGrafter"/>
</dbReference>
<dbReference type="RefSeq" id="WP_187534462.1">
    <property type="nucleotide sequence ID" value="NZ_CBCSHU010000001.1"/>
</dbReference>
<dbReference type="Gene3D" id="1.10.3210.10">
    <property type="entry name" value="Hypothetical protein af1432"/>
    <property type="match status" value="1"/>
</dbReference>
<dbReference type="Pfam" id="PF19276">
    <property type="entry name" value="HD_assoc_2"/>
    <property type="match status" value="1"/>
</dbReference>
<dbReference type="Pfam" id="PF01966">
    <property type="entry name" value="HD"/>
    <property type="match status" value="1"/>
</dbReference>
<dbReference type="Proteomes" id="UP000515928">
    <property type="component" value="Chromosome"/>
</dbReference>
<keyword evidence="3" id="KW-1185">Reference proteome</keyword>